<dbReference type="SUPFAM" id="SSF141868">
    <property type="entry name" value="EAL domain-like"/>
    <property type="match status" value="1"/>
</dbReference>
<accession>A0A3S4HGB5</accession>
<protein>
    <submittedName>
        <fullName evidence="2">Oxygen sensor protein DosP</fullName>
        <ecNumber evidence="2">3.1.4.52</ecNumber>
    </submittedName>
</protein>
<dbReference type="EC" id="3.1.4.52" evidence="2"/>
<dbReference type="Gene3D" id="3.20.20.450">
    <property type="entry name" value="EAL domain"/>
    <property type="match status" value="1"/>
</dbReference>
<sequence length="61" mass="6439">MLREACRQLAAWDALGLRVPRLAVNLSPRQFGQPSLPAKVAGALQAAGLAAGGWSWKSPRA</sequence>
<dbReference type="GO" id="GO:0071111">
    <property type="term" value="F:cyclic-guanylate-specific phosphodiesterase activity"/>
    <property type="evidence" value="ECO:0007669"/>
    <property type="project" value="UniProtKB-EC"/>
</dbReference>
<dbReference type="InterPro" id="IPR001633">
    <property type="entry name" value="EAL_dom"/>
</dbReference>
<dbReference type="EMBL" id="LR134182">
    <property type="protein sequence ID" value="VEB41196.1"/>
    <property type="molecule type" value="Genomic_DNA"/>
</dbReference>
<proteinExistence type="predicted"/>
<evidence type="ECO:0000313" key="3">
    <source>
        <dbReference type="Proteomes" id="UP000275777"/>
    </source>
</evidence>
<dbReference type="AlphaFoldDB" id="A0A3S4HGB5"/>
<evidence type="ECO:0000313" key="2">
    <source>
        <dbReference type="EMBL" id="VEB41196.1"/>
    </source>
</evidence>
<dbReference type="PROSITE" id="PS50883">
    <property type="entry name" value="EAL"/>
    <property type="match status" value="1"/>
</dbReference>
<feature type="domain" description="EAL" evidence="1">
    <location>
        <begin position="1"/>
        <end position="61"/>
    </location>
</feature>
<organism evidence="2 3">
    <name type="scientific">Chromobacterium violaceum</name>
    <dbReference type="NCBI Taxonomy" id="536"/>
    <lineage>
        <taxon>Bacteria</taxon>
        <taxon>Pseudomonadati</taxon>
        <taxon>Pseudomonadota</taxon>
        <taxon>Betaproteobacteria</taxon>
        <taxon>Neisseriales</taxon>
        <taxon>Chromobacteriaceae</taxon>
        <taxon>Chromobacterium</taxon>
    </lineage>
</organism>
<gene>
    <name evidence="2" type="primary">dosP_2</name>
    <name evidence="2" type="ORF">NCTC9695_01615</name>
</gene>
<reference evidence="2 3" key="1">
    <citation type="submission" date="2018-12" db="EMBL/GenBank/DDBJ databases">
        <authorList>
            <consortium name="Pathogen Informatics"/>
        </authorList>
    </citation>
    <scope>NUCLEOTIDE SEQUENCE [LARGE SCALE GENOMIC DNA]</scope>
    <source>
        <strain evidence="2 3">NCTC9695</strain>
    </source>
</reference>
<name>A0A3S4HGB5_CHRVL</name>
<dbReference type="InterPro" id="IPR035919">
    <property type="entry name" value="EAL_sf"/>
</dbReference>
<evidence type="ECO:0000259" key="1">
    <source>
        <dbReference type="PROSITE" id="PS50883"/>
    </source>
</evidence>
<keyword evidence="2" id="KW-0378">Hydrolase</keyword>
<dbReference type="Proteomes" id="UP000275777">
    <property type="component" value="Chromosome"/>
</dbReference>